<dbReference type="SUPFAM" id="SSF90257">
    <property type="entry name" value="Myosin rod fragments"/>
    <property type="match status" value="1"/>
</dbReference>
<dbReference type="AlphaFoldDB" id="A0AAN7UIK1"/>
<feature type="coiled-coil region" evidence="1">
    <location>
        <begin position="459"/>
        <end position="584"/>
    </location>
</feature>
<organism evidence="3 4">
    <name type="scientific">Xylaria bambusicola</name>
    <dbReference type="NCBI Taxonomy" id="326684"/>
    <lineage>
        <taxon>Eukaryota</taxon>
        <taxon>Fungi</taxon>
        <taxon>Dikarya</taxon>
        <taxon>Ascomycota</taxon>
        <taxon>Pezizomycotina</taxon>
        <taxon>Sordariomycetes</taxon>
        <taxon>Xylariomycetidae</taxon>
        <taxon>Xylariales</taxon>
        <taxon>Xylariaceae</taxon>
        <taxon>Xylaria</taxon>
    </lineage>
</organism>
<protein>
    <submittedName>
        <fullName evidence="3">Uncharacterized protein</fullName>
    </submittedName>
</protein>
<dbReference type="PANTHER" id="PTHR23159">
    <property type="entry name" value="CENTROSOMAL PROTEIN 2"/>
    <property type="match status" value="1"/>
</dbReference>
<feature type="coiled-coil region" evidence="1">
    <location>
        <begin position="133"/>
        <end position="175"/>
    </location>
</feature>
<accession>A0AAN7UIK1</accession>
<keyword evidence="1" id="KW-0175">Coiled coil</keyword>
<dbReference type="PANTHER" id="PTHR23159:SF31">
    <property type="entry name" value="CENTROSOME-ASSOCIATED PROTEIN CEP250 ISOFORM X1"/>
    <property type="match status" value="1"/>
</dbReference>
<name>A0AAN7UIK1_9PEZI</name>
<proteinExistence type="predicted"/>
<sequence>MADLDMPIALRRTPRNCVANTSCNTTSNTSVSSSLRRRVVSAPLPAILKTPSKPRPKKRVRFSDPGPDLSVTDDALCSTGLTPMVKRSSLGEPSPKRRRASTGDKEITTPKRNSNPKARPRKSDNEAKVSAEIQRLRAELANRDAEIERLHNETLVQDTERILELENQVEALRSELAQQQLPPLPQEEEDYNLFGGGNEYDLPSQSFYDWTLAPHDLFSDSCLDEDSNFTPMEIVCSTPSQRREKAGSSKAISAPYITPPCTSPTLPATPCSARRMAPPVPATPQSHIGTQASLPDPEKEALELELASLRLELTKLTETLDTHATLQNRLSEKLSTVSTPCPAGENGGDNQSELEARLDSAIQALSERTAALSELSDSLTSLGFAGSDPREIVSEIAAGFRETRLELEYITPGEITLPLNSHAAEVLDLVLTRLRDLARKSHDDDETIDEYHAIELSLRQQLSARFDAMKTLREEAKKNATTLRERDARIAELEVGLDRLKGAAEGYRRDISELETLVQRLEGESESSTARLSADLARAETALSKRSTLIADLETKLASTVTQAADLETKLKDLQRRKEAEAKVRNKSYSSALALRDARVLELRREIYNVNDSLRNAHDIMVKLRVENAGLTRRAEEAEEGTRLARQAVDTMKAELEKATAAAAPPPPPPRRRTRSSTAKELATPRAGSFCSGDLARTANGKGRRKRKCDSGLGLLDEDEDALDVVS</sequence>
<evidence type="ECO:0000313" key="3">
    <source>
        <dbReference type="EMBL" id="KAK5630178.1"/>
    </source>
</evidence>
<keyword evidence="4" id="KW-1185">Reference proteome</keyword>
<dbReference type="Proteomes" id="UP001305414">
    <property type="component" value="Unassembled WGS sequence"/>
</dbReference>
<gene>
    <name evidence="3" type="ORF">RRF57_005893</name>
</gene>
<evidence type="ECO:0000313" key="4">
    <source>
        <dbReference type="Proteomes" id="UP001305414"/>
    </source>
</evidence>
<feature type="region of interest" description="Disordered" evidence="2">
    <location>
        <begin position="42"/>
        <end position="129"/>
    </location>
</feature>
<reference evidence="3 4" key="1">
    <citation type="submission" date="2023-10" db="EMBL/GenBank/DDBJ databases">
        <title>Draft genome sequence of Xylaria bambusicola isolate GMP-LS, the root and basal stem rot pathogen of sugarcane in Indonesia.</title>
        <authorList>
            <person name="Selvaraj P."/>
            <person name="Muralishankar V."/>
            <person name="Muruganantham S."/>
            <person name="Sp S."/>
            <person name="Haryani S."/>
            <person name="Lau K.J.X."/>
            <person name="Naqvi N.I."/>
        </authorList>
    </citation>
    <scope>NUCLEOTIDE SEQUENCE [LARGE SCALE GENOMIC DNA]</scope>
    <source>
        <strain evidence="3">GMP-LS</strain>
    </source>
</reference>
<feature type="compositionally biased region" description="Acidic residues" evidence="2">
    <location>
        <begin position="716"/>
        <end position="727"/>
    </location>
</feature>
<comment type="caution">
    <text evidence="3">The sequence shown here is derived from an EMBL/GenBank/DDBJ whole genome shotgun (WGS) entry which is preliminary data.</text>
</comment>
<dbReference type="EMBL" id="JAWHQM010000015">
    <property type="protein sequence ID" value="KAK5630178.1"/>
    <property type="molecule type" value="Genomic_DNA"/>
</dbReference>
<evidence type="ECO:0000256" key="1">
    <source>
        <dbReference type="SAM" id="Coils"/>
    </source>
</evidence>
<evidence type="ECO:0000256" key="2">
    <source>
        <dbReference type="SAM" id="MobiDB-lite"/>
    </source>
</evidence>
<feature type="region of interest" description="Disordered" evidence="2">
    <location>
        <begin position="654"/>
        <end position="727"/>
    </location>
</feature>